<feature type="compositionally biased region" description="Polar residues" evidence="1">
    <location>
        <begin position="444"/>
        <end position="464"/>
    </location>
</feature>
<sequence length="516" mass="56862">MSRAAQISALTHSFQEARYPGCADGNVLATTASQLTARASTGRSVLLVREQPLCNVQLLTRVSDGIVRRDSHIRKSGVTRPGIEPESPWWEASRLTAQPPRRFHISPGRLEFGSIGSAPTRFGAAVAERLARSPPTKANRAQFPAGPPDSRKWESCRTMPLVGGPSRGYPASPTPSFQICSIFTSITLIDSQDLAVLSRPNLFTSLRYFLSCSENNENSENLPTEKGVEKDYLRLAEPKTTTNYSENYLYRKSGVNILLSSTISLSKWCPDWHAHRKEGDDGGRSGLAARAPSSDQGEPGSIHFRTWGSCRTMTLVSGVFSGISRFARPSHFGEAPYSPHFTLIGSQDLVTKSRLNLCHSPLNSVVRCTLVTGSCCVHRECTTAVSKPQLTLQHFLLTPLSLRALFQYFTGITAVSLFLLATCLHEKTCSSAGLTTIRRFRQSPVRQSKATHDSPSSVDPSGQKMFSVTTQQQELSRAERNVFNECHKYILFTQHNLSAFLLKIYKLSSVNFNGES</sequence>
<keyword evidence="3" id="KW-1185">Reference proteome</keyword>
<feature type="region of interest" description="Disordered" evidence="1">
    <location>
        <begin position="131"/>
        <end position="155"/>
    </location>
</feature>
<organism evidence="2 3">
    <name type="scientific">Dryococelus australis</name>
    <dbReference type="NCBI Taxonomy" id="614101"/>
    <lineage>
        <taxon>Eukaryota</taxon>
        <taxon>Metazoa</taxon>
        <taxon>Ecdysozoa</taxon>
        <taxon>Arthropoda</taxon>
        <taxon>Hexapoda</taxon>
        <taxon>Insecta</taxon>
        <taxon>Pterygota</taxon>
        <taxon>Neoptera</taxon>
        <taxon>Polyneoptera</taxon>
        <taxon>Phasmatodea</taxon>
        <taxon>Verophasmatodea</taxon>
        <taxon>Anareolatae</taxon>
        <taxon>Phasmatidae</taxon>
        <taxon>Eurycanthinae</taxon>
        <taxon>Dryococelus</taxon>
    </lineage>
</organism>
<accession>A0ABQ9IND5</accession>
<feature type="region of interest" description="Disordered" evidence="1">
    <location>
        <begin position="277"/>
        <end position="301"/>
    </location>
</feature>
<dbReference type="EMBL" id="JARBHB010000001">
    <property type="protein sequence ID" value="KAJ8898186.1"/>
    <property type="molecule type" value="Genomic_DNA"/>
</dbReference>
<gene>
    <name evidence="2" type="ORF">PR048_003546</name>
</gene>
<evidence type="ECO:0000313" key="2">
    <source>
        <dbReference type="EMBL" id="KAJ8898186.1"/>
    </source>
</evidence>
<dbReference type="Proteomes" id="UP001159363">
    <property type="component" value="Chromosome 1"/>
</dbReference>
<protein>
    <submittedName>
        <fullName evidence="2">Uncharacterized protein</fullName>
    </submittedName>
</protein>
<evidence type="ECO:0000313" key="3">
    <source>
        <dbReference type="Proteomes" id="UP001159363"/>
    </source>
</evidence>
<feature type="region of interest" description="Disordered" evidence="1">
    <location>
        <begin position="443"/>
        <end position="464"/>
    </location>
</feature>
<proteinExistence type="predicted"/>
<evidence type="ECO:0000256" key="1">
    <source>
        <dbReference type="SAM" id="MobiDB-lite"/>
    </source>
</evidence>
<comment type="caution">
    <text evidence="2">The sequence shown here is derived from an EMBL/GenBank/DDBJ whole genome shotgun (WGS) entry which is preliminary data.</text>
</comment>
<reference evidence="2 3" key="1">
    <citation type="submission" date="2023-02" db="EMBL/GenBank/DDBJ databases">
        <title>LHISI_Scaffold_Assembly.</title>
        <authorList>
            <person name="Stuart O.P."/>
            <person name="Cleave R."/>
            <person name="Magrath M.J.L."/>
            <person name="Mikheyev A.S."/>
        </authorList>
    </citation>
    <scope>NUCLEOTIDE SEQUENCE [LARGE SCALE GENOMIC DNA]</scope>
    <source>
        <strain evidence="2">Daus_M_001</strain>
        <tissue evidence="2">Leg muscle</tissue>
    </source>
</reference>
<name>A0ABQ9IND5_9NEOP</name>